<sequence length="440" mass="48861">MRFFVVAFSVVALFAISVTAGEEQLQQLAAALPSCAVSSGIFPVALNISLTKTDIDKLECMQISLPQSSCAITDQKCQCTDVTYTATLERCVATTCTIRQSLTTKNVTSSACGAPLRDRSKLVSYFGLGGGILALIAFILRMVARLRCCGGTFGMDDWTMMLTMCLVVPISALSVVLADAGLGRDMWTLPFENITRILYIYFWDELIYLSILPLTKISICCFYLRIFPDRRLRIATYIAIALNLSYLIAFVLISVFQCRPLPGAWLHWDGEGNFKCNHINAQGWAAAIINMVLDILVMVLPLRQLYKLNLSVRKKVYVMCMFSLGIFVTLVSILRLNSLIHFASTTNLTWDYVSVGYWSTIEVDVGIICSCLPAIRSLLRRVSPGLFGDTENTKSYGMNSRSHGTGSRFEGALHVQSKSGDRHFYPLDDMDTSSDSRLHH</sequence>
<reference evidence="19" key="2">
    <citation type="submission" date="2023-01" db="EMBL/GenBank/DDBJ databases">
        <authorList>
            <person name="Petersen C."/>
        </authorList>
    </citation>
    <scope>NUCLEOTIDE SEQUENCE</scope>
    <source>
        <strain evidence="19">IBT 15450</strain>
    </source>
</reference>
<keyword evidence="10 15" id="KW-0472">Membrane</keyword>
<evidence type="ECO:0000256" key="13">
    <source>
        <dbReference type="ARBA" id="ARBA00038359"/>
    </source>
</evidence>
<gene>
    <name evidence="19" type="ORF">N7460_004595</name>
</gene>
<evidence type="ECO:0000256" key="1">
    <source>
        <dbReference type="ARBA" id="ARBA00004141"/>
    </source>
</evidence>
<dbReference type="PANTHER" id="PTHR33048:SF160">
    <property type="entry name" value="SAT4 FAMILY MEMBRANE PROTEIN"/>
    <property type="match status" value="1"/>
</dbReference>
<keyword evidence="9 15" id="KW-1133">Transmembrane helix</keyword>
<evidence type="ECO:0000259" key="18">
    <source>
        <dbReference type="Pfam" id="PF20684"/>
    </source>
</evidence>
<evidence type="ECO:0000256" key="14">
    <source>
        <dbReference type="SAM" id="MobiDB-lite"/>
    </source>
</evidence>
<evidence type="ECO:0000256" key="2">
    <source>
        <dbReference type="ARBA" id="ARBA00004589"/>
    </source>
</evidence>
<keyword evidence="8 16" id="KW-0732">Signal</keyword>
<comment type="caution">
    <text evidence="19">The sequence shown here is derived from an EMBL/GenBank/DDBJ whole genome shotgun (WGS) entry which is preliminary data.</text>
</comment>
<dbReference type="InterPro" id="IPR049326">
    <property type="entry name" value="Rhodopsin_dom_fungi"/>
</dbReference>
<feature type="region of interest" description="Disordered" evidence="14">
    <location>
        <begin position="420"/>
        <end position="440"/>
    </location>
</feature>
<evidence type="ECO:0000256" key="6">
    <source>
        <dbReference type="ARBA" id="ARBA00022622"/>
    </source>
</evidence>
<feature type="domain" description="Rhodopsin" evidence="18">
    <location>
        <begin position="140"/>
        <end position="381"/>
    </location>
</feature>
<feature type="transmembrane region" description="Helical" evidence="15">
    <location>
        <begin position="234"/>
        <end position="256"/>
    </location>
</feature>
<evidence type="ECO:0000313" key="20">
    <source>
        <dbReference type="Proteomes" id="UP001219568"/>
    </source>
</evidence>
<keyword evidence="20" id="KW-1185">Reference proteome</keyword>
<evidence type="ECO:0008006" key="21">
    <source>
        <dbReference type="Google" id="ProtNLM"/>
    </source>
</evidence>
<comment type="similarity">
    <text evidence="13">Belongs to the SAT4 family.</text>
</comment>
<dbReference type="Pfam" id="PF05730">
    <property type="entry name" value="CFEM"/>
    <property type="match status" value="1"/>
</dbReference>
<keyword evidence="12" id="KW-0449">Lipoprotein</keyword>
<evidence type="ECO:0000256" key="12">
    <source>
        <dbReference type="ARBA" id="ARBA00023288"/>
    </source>
</evidence>
<evidence type="ECO:0000256" key="9">
    <source>
        <dbReference type="ARBA" id="ARBA00022989"/>
    </source>
</evidence>
<feature type="domain" description="CFEM" evidence="17">
    <location>
        <begin position="58"/>
        <end position="112"/>
    </location>
</feature>
<evidence type="ECO:0000256" key="7">
    <source>
        <dbReference type="ARBA" id="ARBA00022692"/>
    </source>
</evidence>
<evidence type="ECO:0000256" key="10">
    <source>
        <dbReference type="ARBA" id="ARBA00023136"/>
    </source>
</evidence>
<dbReference type="AlphaFoldDB" id="A0AAD6N9Q5"/>
<evidence type="ECO:0000256" key="15">
    <source>
        <dbReference type="SAM" id="Phobius"/>
    </source>
</evidence>
<evidence type="ECO:0000313" key="19">
    <source>
        <dbReference type="EMBL" id="KAJ6043240.1"/>
    </source>
</evidence>
<proteinExistence type="inferred from homology"/>
<reference evidence="19" key="1">
    <citation type="journal article" date="2023" name="IMA Fungus">
        <title>Comparative genomic study of the Penicillium genus elucidates a diverse pangenome and 15 lateral gene transfer events.</title>
        <authorList>
            <person name="Petersen C."/>
            <person name="Sorensen T."/>
            <person name="Nielsen M.R."/>
            <person name="Sondergaard T.E."/>
            <person name="Sorensen J.L."/>
            <person name="Fitzpatrick D.A."/>
            <person name="Frisvad J.C."/>
            <person name="Nielsen K.L."/>
        </authorList>
    </citation>
    <scope>NUCLEOTIDE SEQUENCE</scope>
    <source>
        <strain evidence="19">IBT 15450</strain>
    </source>
</reference>
<feature type="chain" id="PRO_5042297223" description="Extracellular membrane protein CFEM domain-containing protein" evidence="16">
    <location>
        <begin position="21"/>
        <end position="440"/>
    </location>
</feature>
<dbReference type="PANTHER" id="PTHR33048">
    <property type="entry name" value="PTH11-LIKE INTEGRAL MEMBRANE PROTEIN (AFU_ORTHOLOGUE AFUA_5G11245)"/>
    <property type="match status" value="1"/>
</dbReference>
<dbReference type="EMBL" id="JAQJZL010000004">
    <property type="protein sequence ID" value="KAJ6043240.1"/>
    <property type="molecule type" value="Genomic_DNA"/>
</dbReference>
<protein>
    <recommendedName>
        <fullName evidence="21">Extracellular membrane protein CFEM domain-containing protein</fullName>
    </recommendedName>
</protein>
<keyword evidence="6" id="KW-0325">Glycoprotein</keyword>
<comment type="similarity">
    <text evidence="4">Belongs to the RBT5 family.</text>
</comment>
<evidence type="ECO:0000256" key="8">
    <source>
        <dbReference type="ARBA" id="ARBA00022729"/>
    </source>
</evidence>
<dbReference type="InterPro" id="IPR052337">
    <property type="entry name" value="SAT4-like"/>
</dbReference>
<keyword evidence="11" id="KW-1015">Disulfide bond</keyword>
<name>A0AAD6N9Q5_PENCN</name>
<dbReference type="InterPro" id="IPR008427">
    <property type="entry name" value="Extracellular_membr_CFEM_dom"/>
</dbReference>
<evidence type="ECO:0000256" key="5">
    <source>
        <dbReference type="ARBA" id="ARBA00022525"/>
    </source>
</evidence>
<feature type="transmembrane region" description="Helical" evidence="15">
    <location>
        <begin position="206"/>
        <end position="227"/>
    </location>
</feature>
<feature type="transmembrane region" description="Helical" evidence="15">
    <location>
        <begin position="161"/>
        <end position="182"/>
    </location>
</feature>
<evidence type="ECO:0000256" key="11">
    <source>
        <dbReference type="ARBA" id="ARBA00023157"/>
    </source>
</evidence>
<evidence type="ECO:0000256" key="4">
    <source>
        <dbReference type="ARBA" id="ARBA00010031"/>
    </source>
</evidence>
<feature type="signal peptide" evidence="16">
    <location>
        <begin position="1"/>
        <end position="20"/>
    </location>
</feature>
<organism evidence="19 20">
    <name type="scientific">Penicillium canescens</name>
    <dbReference type="NCBI Taxonomy" id="5083"/>
    <lineage>
        <taxon>Eukaryota</taxon>
        <taxon>Fungi</taxon>
        <taxon>Dikarya</taxon>
        <taxon>Ascomycota</taxon>
        <taxon>Pezizomycotina</taxon>
        <taxon>Eurotiomycetes</taxon>
        <taxon>Eurotiomycetidae</taxon>
        <taxon>Eurotiales</taxon>
        <taxon>Aspergillaceae</taxon>
        <taxon>Penicillium</taxon>
    </lineage>
</organism>
<dbReference type="Proteomes" id="UP001219568">
    <property type="component" value="Unassembled WGS sequence"/>
</dbReference>
<evidence type="ECO:0000256" key="3">
    <source>
        <dbReference type="ARBA" id="ARBA00004613"/>
    </source>
</evidence>
<feature type="transmembrane region" description="Helical" evidence="15">
    <location>
        <begin position="122"/>
        <end position="140"/>
    </location>
</feature>
<dbReference type="GO" id="GO:0005576">
    <property type="term" value="C:extracellular region"/>
    <property type="evidence" value="ECO:0007669"/>
    <property type="project" value="UniProtKB-SubCell"/>
</dbReference>
<dbReference type="Pfam" id="PF20684">
    <property type="entry name" value="Fung_rhodopsin"/>
    <property type="match status" value="1"/>
</dbReference>
<evidence type="ECO:0000256" key="16">
    <source>
        <dbReference type="SAM" id="SignalP"/>
    </source>
</evidence>
<dbReference type="GO" id="GO:0098552">
    <property type="term" value="C:side of membrane"/>
    <property type="evidence" value="ECO:0007669"/>
    <property type="project" value="UniProtKB-KW"/>
</dbReference>
<keyword evidence="7 15" id="KW-0812">Transmembrane</keyword>
<keyword evidence="5" id="KW-0964">Secreted</keyword>
<accession>A0AAD6N9Q5</accession>
<evidence type="ECO:0000259" key="17">
    <source>
        <dbReference type="Pfam" id="PF05730"/>
    </source>
</evidence>
<keyword evidence="6" id="KW-0336">GPI-anchor</keyword>
<feature type="transmembrane region" description="Helical" evidence="15">
    <location>
        <begin position="284"/>
        <end position="304"/>
    </location>
</feature>
<feature type="transmembrane region" description="Helical" evidence="15">
    <location>
        <begin position="316"/>
        <end position="336"/>
    </location>
</feature>
<comment type="subcellular location">
    <subcellularLocation>
        <location evidence="2">Membrane</location>
        <topology evidence="2">Lipid-anchor</topology>
        <topology evidence="2">GPI-anchor</topology>
    </subcellularLocation>
    <subcellularLocation>
        <location evidence="1">Membrane</location>
        <topology evidence="1">Multi-pass membrane protein</topology>
    </subcellularLocation>
    <subcellularLocation>
        <location evidence="3">Secreted</location>
    </subcellularLocation>
</comment>